<evidence type="ECO:0000313" key="2">
    <source>
        <dbReference type="Proteomes" id="UP000011626"/>
    </source>
</evidence>
<dbReference type="Proteomes" id="UP000011626">
    <property type="component" value="Unassembled WGS sequence"/>
</dbReference>
<organism evidence="1 2">
    <name type="scientific">Halosimplex carlsbadense 2-9-1</name>
    <dbReference type="NCBI Taxonomy" id="797114"/>
    <lineage>
        <taxon>Archaea</taxon>
        <taxon>Methanobacteriati</taxon>
        <taxon>Methanobacteriota</taxon>
        <taxon>Stenosarchaea group</taxon>
        <taxon>Halobacteria</taxon>
        <taxon>Halobacteriales</taxon>
        <taxon>Haloarculaceae</taxon>
        <taxon>Halosimplex</taxon>
    </lineage>
</organism>
<keyword evidence="2" id="KW-1185">Reference proteome</keyword>
<reference evidence="1 2" key="1">
    <citation type="journal article" date="2014" name="PLoS Genet.">
        <title>Phylogenetically driven sequencing of extremely halophilic archaea reveals strategies for static and dynamic osmo-response.</title>
        <authorList>
            <person name="Becker E.A."/>
            <person name="Seitzer P.M."/>
            <person name="Tritt A."/>
            <person name="Larsen D."/>
            <person name="Krusor M."/>
            <person name="Yao A.I."/>
            <person name="Wu D."/>
            <person name="Madern D."/>
            <person name="Eisen J.A."/>
            <person name="Darling A.E."/>
            <person name="Facciotti M.T."/>
        </authorList>
    </citation>
    <scope>NUCLEOTIDE SEQUENCE [LARGE SCALE GENOMIC DNA]</scope>
    <source>
        <strain evidence="1 2">2-9-1</strain>
    </source>
</reference>
<dbReference type="RefSeq" id="WP_006883474.1">
    <property type="nucleotide sequence ID" value="NZ_AOIU01000020.1"/>
</dbReference>
<protein>
    <submittedName>
        <fullName evidence="1">Uncharacterized protein</fullName>
    </submittedName>
</protein>
<sequence length="135" mass="14602">MAAAAALYLAGQEFDPDQYTTRRICDVVDVSKPSLTSLTSEAWGEVGVVRRRILRVVQRAADAVGDDGAVEQVEDVLDEHGVEWIGRMEPDTAAVLLYYWCTDTDAAAARIADAADCSAAVFRNRDRLPVSDVAG</sequence>
<comment type="caution">
    <text evidence="1">The sequence shown here is derived from an EMBL/GenBank/DDBJ whole genome shotgun (WGS) entry which is preliminary data.</text>
</comment>
<evidence type="ECO:0000313" key="1">
    <source>
        <dbReference type="EMBL" id="ELZ26551.1"/>
    </source>
</evidence>
<gene>
    <name evidence="1" type="ORF">C475_08997</name>
</gene>
<dbReference type="EMBL" id="AOIU01000020">
    <property type="protein sequence ID" value="ELZ26551.1"/>
    <property type="molecule type" value="Genomic_DNA"/>
</dbReference>
<name>M0CTM5_9EURY</name>
<accession>M0CTM5</accession>
<proteinExistence type="predicted"/>
<dbReference type="AlphaFoldDB" id="M0CTM5"/>